<dbReference type="Gene3D" id="3.30.1520.10">
    <property type="entry name" value="Phox-like domain"/>
    <property type="match status" value="1"/>
</dbReference>
<feature type="domain" description="PX" evidence="11">
    <location>
        <begin position="251"/>
        <end position="371"/>
    </location>
</feature>
<dbReference type="EMBL" id="JACBPP010000002">
    <property type="protein sequence ID" value="KAF8003739.1"/>
    <property type="molecule type" value="Genomic_DNA"/>
</dbReference>
<dbReference type="GO" id="GO:0005768">
    <property type="term" value="C:endosome"/>
    <property type="evidence" value="ECO:0007669"/>
    <property type="project" value="TreeGrafter"/>
</dbReference>
<proteinExistence type="inferred from homology"/>
<evidence type="ECO:0000256" key="9">
    <source>
        <dbReference type="ARBA" id="ARBA00072009"/>
    </source>
</evidence>
<dbReference type="InterPro" id="IPR001683">
    <property type="entry name" value="PX_dom"/>
</dbReference>
<evidence type="ECO:0000256" key="5">
    <source>
        <dbReference type="ARBA" id="ARBA00022448"/>
    </source>
</evidence>
<keyword evidence="7" id="KW-0653">Protein transport</keyword>
<evidence type="ECO:0000256" key="4">
    <source>
        <dbReference type="ARBA" id="ARBA00014268"/>
    </source>
</evidence>
<dbReference type="InterPro" id="IPR036871">
    <property type="entry name" value="PX_dom_sf"/>
</dbReference>
<evidence type="ECO:0000313" key="12">
    <source>
        <dbReference type="EMBL" id="KAF8003739.1"/>
    </source>
</evidence>
<dbReference type="PANTHER" id="PTHR47554:SF1">
    <property type="entry name" value="SORTING NEXIN MVP1"/>
    <property type="match status" value="1"/>
</dbReference>
<organism evidence="12 13">
    <name type="scientific">Metschnikowia pulcherrima</name>
    <dbReference type="NCBI Taxonomy" id="27326"/>
    <lineage>
        <taxon>Eukaryota</taxon>
        <taxon>Fungi</taxon>
        <taxon>Dikarya</taxon>
        <taxon>Ascomycota</taxon>
        <taxon>Saccharomycotina</taxon>
        <taxon>Pichiomycetes</taxon>
        <taxon>Metschnikowiaceae</taxon>
        <taxon>Metschnikowia</taxon>
    </lineage>
</organism>
<dbReference type="Pfam" id="PF00787">
    <property type="entry name" value="PX"/>
    <property type="match status" value="1"/>
</dbReference>
<protein>
    <recommendedName>
        <fullName evidence="4">Sorting nexin MVP1</fullName>
    </recommendedName>
    <alternativeName>
        <fullName evidence="9">Sorting nexin mvp1</fullName>
    </alternativeName>
</protein>
<dbReference type="GO" id="GO:0016020">
    <property type="term" value="C:membrane"/>
    <property type="evidence" value="ECO:0007669"/>
    <property type="project" value="UniProtKB-SubCell"/>
</dbReference>
<accession>A0A8H7GWB9</accession>
<dbReference type="PANTHER" id="PTHR47554">
    <property type="entry name" value="SORTING NEXIN MVP1"/>
    <property type="match status" value="1"/>
</dbReference>
<dbReference type="GO" id="GO:0005829">
    <property type="term" value="C:cytosol"/>
    <property type="evidence" value="ECO:0007669"/>
    <property type="project" value="GOC"/>
</dbReference>
<dbReference type="SUPFAM" id="SSF64268">
    <property type="entry name" value="PX domain"/>
    <property type="match status" value="1"/>
</dbReference>
<dbReference type="PROSITE" id="PS50195">
    <property type="entry name" value="PX"/>
    <property type="match status" value="1"/>
</dbReference>
<evidence type="ECO:0000256" key="1">
    <source>
        <dbReference type="ARBA" id="ARBA00004287"/>
    </source>
</evidence>
<evidence type="ECO:0000256" key="10">
    <source>
        <dbReference type="SAM" id="MobiDB-lite"/>
    </source>
</evidence>
<feature type="region of interest" description="Disordered" evidence="10">
    <location>
        <begin position="1"/>
        <end position="21"/>
    </location>
</feature>
<sequence>MYGSEDPFENGWATTEPQPAPPPFQALDQSFSVSATPTDIAAKVPNQYREIFAKISPHVSSVSGLQAYVFSPLITENLLTSYQASRIIDVLYDHNLMPPNVENHFFHALGLIALEINNPGTGDYVTLQFKLNSGLPPLSEAAASLLLSDLAEEPNFLQDVPANKAVDPLTAQLANTNLLDDFPAKLTHWDAAGSKTADFTIPRNGSPMHDHSALLLDPDVTAPESLHVNDYDYLSKHVTSIRDKYKPLVDGEHKIKIKEVPEKEGLLFKHINYSITHEIPLGMNGAAGTKKVIRRYSDFVWLLEFLLKKYPFRVIPGLPPKKFTVGASPDSQFLQRRRRGLHRFLNQLVKHPVLKQEPIVITFLTVPTDLVSWKKQARIDYSLEFKGEKILTDFINSIWPSMGDEFLHNWKNAELNLPKLIEVWTKIVMLVERHEKRQQQIAFDNGKFVEMLTRFSDLDETLFPHKSIDNKVISASNSNDTSSINESLLNISAFFNKASTLLIDESYIINTDILEKFKNFLDCLYSLQDLFDRSKKLSINTIPQLQQRIRENEERHEKLSTNDADIKGSELVKLRQAIINDKQEMFQQLNKDWLIKKCCFEEFVMFQETQFLVSEAWCDWCRRRYKFQEKYFGLHETLNDEVTSEMPLQR</sequence>
<dbReference type="FunFam" id="3.30.1520.10:FF:000042">
    <property type="entry name" value="Sorting nexin mvp1"/>
    <property type="match status" value="1"/>
</dbReference>
<keyword evidence="8" id="KW-0472">Membrane</keyword>
<comment type="subcellular location">
    <subcellularLocation>
        <location evidence="2">Cytoplasm</location>
    </subcellularLocation>
    <subcellularLocation>
        <location evidence="1">Membrane</location>
        <topology evidence="1">Peripheral membrane protein</topology>
        <orientation evidence="1">Cytoplasmic side</orientation>
    </subcellularLocation>
</comment>
<evidence type="ECO:0000256" key="8">
    <source>
        <dbReference type="ARBA" id="ARBA00023136"/>
    </source>
</evidence>
<dbReference type="OrthoDB" id="10064318at2759"/>
<comment type="similarity">
    <text evidence="3">Belongs to the sorting nexin family.</text>
</comment>
<dbReference type="SMART" id="SM00312">
    <property type="entry name" value="PX"/>
    <property type="match status" value="1"/>
</dbReference>
<dbReference type="Proteomes" id="UP000649328">
    <property type="component" value="Unassembled WGS sequence"/>
</dbReference>
<name>A0A8H7GWB9_9ASCO</name>
<dbReference type="InterPro" id="IPR035704">
    <property type="entry name" value="SNX8/Mvp1_PX"/>
</dbReference>
<dbReference type="GO" id="GO:0032266">
    <property type="term" value="F:phosphatidylinositol-3-phosphate binding"/>
    <property type="evidence" value="ECO:0007669"/>
    <property type="project" value="TreeGrafter"/>
</dbReference>
<evidence type="ECO:0000256" key="7">
    <source>
        <dbReference type="ARBA" id="ARBA00022927"/>
    </source>
</evidence>
<dbReference type="InterPro" id="IPR028662">
    <property type="entry name" value="SNX8/Mvp1"/>
</dbReference>
<comment type="caution">
    <text evidence="12">The sequence shown here is derived from an EMBL/GenBank/DDBJ whole genome shotgun (WGS) entry which is preliminary data.</text>
</comment>
<gene>
    <name evidence="12" type="ORF">HF325_001187</name>
</gene>
<evidence type="ECO:0000259" key="11">
    <source>
        <dbReference type="PROSITE" id="PS50195"/>
    </source>
</evidence>
<dbReference type="AlphaFoldDB" id="A0A8H7GWB9"/>
<dbReference type="InterPro" id="IPR045734">
    <property type="entry name" value="Snx8_BAR_dom"/>
</dbReference>
<keyword evidence="6" id="KW-0963">Cytoplasm</keyword>
<evidence type="ECO:0000256" key="2">
    <source>
        <dbReference type="ARBA" id="ARBA00004496"/>
    </source>
</evidence>
<dbReference type="CDD" id="cd07597">
    <property type="entry name" value="BAR_SNX8"/>
    <property type="match status" value="1"/>
</dbReference>
<reference evidence="12" key="1">
    <citation type="submission" date="2020-10" db="EMBL/GenBank/DDBJ databases">
        <title>The Whole-Genome Sequence of Metschnikowia persimmonesis, a Novel Endophytic Yeast Species Isolated from Medicinal Plant Diospyros kaki Thumb.</title>
        <authorList>
            <person name="Rahmat E."/>
            <person name="Kang Y."/>
        </authorList>
    </citation>
    <scope>NUCLEOTIDE SEQUENCE</scope>
    <source>
        <strain evidence="12">KIOM G15050</strain>
    </source>
</reference>
<dbReference type="CDD" id="cd06866">
    <property type="entry name" value="PX_SNX8_Mvp1p_like"/>
    <property type="match status" value="1"/>
</dbReference>
<keyword evidence="13" id="KW-1185">Reference proteome</keyword>
<dbReference type="GO" id="GO:0042147">
    <property type="term" value="P:retrograde transport, endosome to Golgi"/>
    <property type="evidence" value="ECO:0007669"/>
    <property type="project" value="InterPro"/>
</dbReference>
<evidence type="ECO:0000256" key="3">
    <source>
        <dbReference type="ARBA" id="ARBA00010883"/>
    </source>
</evidence>
<evidence type="ECO:0000313" key="13">
    <source>
        <dbReference type="Proteomes" id="UP000649328"/>
    </source>
</evidence>
<evidence type="ECO:0000256" key="6">
    <source>
        <dbReference type="ARBA" id="ARBA00022490"/>
    </source>
</evidence>
<keyword evidence="5" id="KW-0813">Transport</keyword>
<dbReference type="GO" id="GO:0006623">
    <property type="term" value="P:protein targeting to vacuole"/>
    <property type="evidence" value="ECO:0007669"/>
    <property type="project" value="TreeGrafter"/>
</dbReference>
<dbReference type="Pfam" id="PF19566">
    <property type="entry name" value="Snx8_BAR_dom"/>
    <property type="match status" value="1"/>
</dbReference>